<organism evidence="1 2">
    <name type="scientific">Haloferax volcanii (strain ATCC 29605 / DSM 3757 / JCM 8879 / NBRC 14742 / NCIMB 2012 / VKM B-1768 / DS2)</name>
    <name type="common">Halobacterium volcanii</name>
    <dbReference type="NCBI Taxonomy" id="309800"/>
    <lineage>
        <taxon>Archaea</taxon>
        <taxon>Methanobacteriati</taxon>
        <taxon>Methanobacteriota</taxon>
        <taxon>Stenosarchaea group</taxon>
        <taxon>Halobacteria</taxon>
        <taxon>Halobacteriales</taxon>
        <taxon>Haloferacaceae</taxon>
        <taxon>Haloferax</taxon>
    </lineage>
</organism>
<dbReference type="AlphaFoldDB" id="L9VE02"/>
<dbReference type="EMBL" id="AOHU01000031">
    <property type="protein sequence ID" value="ELY35276.1"/>
    <property type="molecule type" value="Genomic_DNA"/>
</dbReference>
<accession>L9VE02</accession>
<name>L9VE02_HALVD</name>
<proteinExistence type="predicted"/>
<reference evidence="2" key="1">
    <citation type="submission" date="2012-11" db="EMBL/GenBank/DDBJ databases">
        <authorList>
            <person name="Becker E.A."/>
            <person name="Seitzer P."/>
            <person name="Tritt A."/>
            <person name="Larsen D."/>
            <person name="Yao A."/>
            <person name="Wu D."/>
            <person name="Darling A."/>
            <person name="Eisen J.A."/>
            <person name="Facciotti M.T."/>
        </authorList>
    </citation>
    <scope>NUCLEOTIDE SEQUENCE [LARGE SCALE GENOMIC DNA]</scope>
    <source>
        <strain evidence="2">ATCC 29605 / DSM 3757 / JCM 8879 / NBRC 14742 / NCIMB 2012 / VKM B-1768 / DS2</strain>
    </source>
</reference>
<gene>
    <name evidence="1" type="ORF">C498_04146</name>
</gene>
<evidence type="ECO:0000313" key="1">
    <source>
        <dbReference type="EMBL" id="ELY35276.1"/>
    </source>
</evidence>
<dbReference type="Proteomes" id="UP000011532">
    <property type="component" value="Unassembled WGS sequence"/>
</dbReference>
<reference evidence="1 2" key="2">
    <citation type="journal article" date="2014" name="PLoS Genet.">
        <title>Phylogenetically driven sequencing of extremely halophilic archaea reveals strategies for static and dynamic osmo-response.</title>
        <authorList>
            <person name="Becker E.A."/>
            <person name="Seitzer P.M."/>
            <person name="Tritt A."/>
            <person name="Larsen D."/>
            <person name="Krusor M."/>
            <person name="Yao A.I."/>
            <person name="Wu D."/>
            <person name="Madern D."/>
            <person name="Eisen J.A."/>
            <person name="Darling A.E."/>
            <person name="Facciotti M.T."/>
        </authorList>
    </citation>
    <scope>NUCLEOTIDE SEQUENCE [LARGE SCALE GENOMIC DNA]</scope>
    <source>
        <strain evidence="2">ATCC 29605 / DSM 3757 / JCM 8879 / NBRC 14742 / NCIMB 2012 / VKM B-1768 / DS2</strain>
    </source>
</reference>
<comment type="caution">
    <text evidence="1">The sequence shown here is derived from an EMBL/GenBank/DDBJ whole genome shotgun (WGS) entry which is preliminary data.</text>
</comment>
<dbReference type="PATRIC" id="fig|309800.29.peg.807"/>
<evidence type="ECO:0000313" key="2">
    <source>
        <dbReference type="Proteomes" id="UP000011532"/>
    </source>
</evidence>
<sequence length="39" mass="4322">MVRHVRATGAVVPRPTIEGVFVPQFVECVIYRSYSRSGG</sequence>
<protein>
    <submittedName>
        <fullName evidence="1">Uncharacterized protein</fullName>
    </submittedName>
</protein>